<dbReference type="InterPro" id="IPR010982">
    <property type="entry name" value="Lambda_DNA-bd_dom_sf"/>
</dbReference>
<dbReference type="CDD" id="cd01392">
    <property type="entry name" value="HTH_LacI"/>
    <property type="match status" value="1"/>
</dbReference>
<evidence type="ECO:0000256" key="3">
    <source>
        <dbReference type="ARBA" id="ARBA00023163"/>
    </source>
</evidence>
<protein>
    <submittedName>
        <fullName evidence="5">Glucose-resistance amylase regulator</fullName>
    </submittedName>
</protein>
<name>A0A174ZCE1_9FIRM</name>
<evidence type="ECO:0000259" key="4">
    <source>
        <dbReference type="PROSITE" id="PS50932"/>
    </source>
</evidence>
<dbReference type="CDD" id="cd01542">
    <property type="entry name" value="PBP1_TreR-like"/>
    <property type="match status" value="1"/>
</dbReference>
<dbReference type="PANTHER" id="PTHR30146">
    <property type="entry name" value="LACI-RELATED TRANSCRIPTIONAL REPRESSOR"/>
    <property type="match status" value="1"/>
</dbReference>
<dbReference type="GO" id="GO:0003700">
    <property type="term" value="F:DNA-binding transcription factor activity"/>
    <property type="evidence" value="ECO:0007669"/>
    <property type="project" value="TreeGrafter"/>
</dbReference>
<sequence>MDLDNFENQGNKGRQYTMTIKEIAQMAGVSSAAVSRYLNGGYVSEQKKEQIRKVIEKTGYQPSTQARILRTGRAHLVGVVAPKINSESISRITAGIEQVLSARGYQMLLASTDNQPKNELTYLRIFESYPVDGIVLIGTVLTDEHRRFLKESKVPVVVVGQETEMASCIYHDDFGAGRAMGQEVAVKALKRNGGRPEDCKIAYIGVTREDKAAGAAREDGFRKGLQEAGITFDDHRYRRESEFTMSGGYEAAVDLLSEENGIDIISCATDTIAAGAIEALIAQSKKAVPESVQNSGARMLHILEQSGICVTGFGDNQMLRAVTGGIPTVHFGYKTSGIKGAELLLEQIEEKNPVPVHMKLGFQIVNRFE</sequence>
<dbReference type="PROSITE" id="PS00356">
    <property type="entry name" value="HTH_LACI_1"/>
    <property type="match status" value="1"/>
</dbReference>
<dbReference type="AlphaFoldDB" id="A0A174ZCE1"/>
<gene>
    <name evidence="5" type="primary">ccpA_1</name>
    <name evidence="5" type="ORF">ERS852502_00715</name>
</gene>
<dbReference type="Proteomes" id="UP000078383">
    <property type="component" value="Unassembled WGS sequence"/>
</dbReference>
<evidence type="ECO:0000256" key="1">
    <source>
        <dbReference type="ARBA" id="ARBA00023015"/>
    </source>
</evidence>
<accession>A0A174ZCE1</accession>
<keyword evidence="3" id="KW-0804">Transcription</keyword>
<dbReference type="EMBL" id="CZBX01000003">
    <property type="protein sequence ID" value="CUQ83517.1"/>
    <property type="molecule type" value="Genomic_DNA"/>
</dbReference>
<dbReference type="SUPFAM" id="SSF47413">
    <property type="entry name" value="lambda repressor-like DNA-binding domains"/>
    <property type="match status" value="1"/>
</dbReference>
<keyword evidence="1" id="KW-0805">Transcription regulation</keyword>
<dbReference type="Pfam" id="PF00532">
    <property type="entry name" value="Peripla_BP_1"/>
    <property type="match status" value="1"/>
</dbReference>
<evidence type="ECO:0000313" key="6">
    <source>
        <dbReference type="Proteomes" id="UP000078383"/>
    </source>
</evidence>
<feature type="domain" description="HTH lacI-type" evidence="4">
    <location>
        <begin position="18"/>
        <end position="71"/>
    </location>
</feature>
<dbReference type="PROSITE" id="PS50932">
    <property type="entry name" value="HTH_LACI_2"/>
    <property type="match status" value="1"/>
</dbReference>
<dbReference type="PANTHER" id="PTHR30146:SF154">
    <property type="entry name" value="TRANSCRIPTION REGULATOR, MEMBER OF GALR FAMILY"/>
    <property type="match status" value="1"/>
</dbReference>
<dbReference type="RefSeq" id="WP_081021293.1">
    <property type="nucleotide sequence ID" value="NZ_CZBX01000003.1"/>
</dbReference>
<dbReference type="OrthoDB" id="3180992at2"/>
<organism evidence="5 6">
    <name type="scientific">[Ruminococcus] torques</name>
    <dbReference type="NCBI Taxonomy" id="33039"/>
    <lineage>
        <taxon>Bacteria</taxon>
        <taxon>Bacillati</taxon>
        <taxon>Bacillota</taxon>
        <taxon>Clostridia</taxon>
        <taxon>Lachnospirales</taxon>
        <taxon>Lachnospiraceae</taxon>
        <taxon>Mediterraneibacter</taxon>
    </lineage>
</organism>
<dbReference type="InterPro" id="IPR028082">
    <property type="entry name" value="Peripla_BP_I"/>
</dbReference>
<keyword evidence="2" id="KW-0238">DNA-binding</keyword>
<dbReference type="InterPro" id="IPR001761">
    <property type="entry name" value="Peripla_BP/Lac1_sug-bd_dom"/>
</dbReference>
<dbReference type="GO" id="GO:0000976">
    <property type="term" value="F:transcription cis-regulatory region binding"/>
    <property type="evidence" value="ECO:0007669"/>
    <property type="project" value="TreeGrafter"/>
</dbReference>
<proteinExistence type="predicted"/>
<dbReference type="Gene3D" id="3.40.50.2300">
    <property type="match status" value="2"/>
</dbReference>
<dbReference type="Gene3D" id="1.10.260.40">
    <property type="entry name" value="lambda repressor-like DNA-binding domains"/>
    <property type="match status" value="1"/>
</dbReference>
<dbReference type="Pfam" id="PF00356">
    <property type="entry name" value="LacI"/>
    <property type="match status" value="1"/>
</dbReference>
<dbReference type="InterPro" id="IPR000843">
    <property type="entry name" value="HTH_LacI"/>
</dbReference>
<dbReference type="SMART" id="SM00354">
    <property type="entry name" value="HTH_LACI"/>
    <property type="match status" value="1"/>
</dbReference>
<evidence type="ECO:0000313" key="5">
    <source>
        <dbReference type="EMBL" id="CUQ83517.1"/>
    </source>
</evidence>
<dbReference type="SUPFAM" id="SSF53822">
    <property type="entry name" value="Periplasmic binding protein-like I"/>
    <property type="match status" value="1"/>
</dbReference>
<reference evidence="5 6" key="1">
    <citation type="submission" date="2015-09" db="EMBL/GenBank/DDBJ databases">
        <authorList>
            <consortium name="Pathogen Informatics"/>
        </authorList>
    </citation>
    <scope>NUCLEOTIDE SEQUENCE [LARGE SCALE GENOMIC DNA]</scope>
    <source>
        <strain evidence="5 6">2789STDY5834889</strain>
    </source>
</reference>
<evidence type="ECO:0000256" key="2">
    <source>
        <dbReference type="ARBA" id="ARBA00023125"/>
    </source>
</evidence>